<organism evidence="1 2">
    <name type="scientific">Trichonephila clavipes</name>
    <name type="common">Golden silk orbweaver</name>
    <name type="synonym">Nephila clavipes</name>
    <dbReference type="NCBI Taxonomy" id="2585209"/>
    <lineage>
        <taxon>Eukaryota</taxon>
        <taxon>Metazoa</taxon>
        <taxon>Ecdysozoa</taxon>
        <taxon>Arthropoda</taxon>
        <taxon>Chelicerata</taxon>
        <taxon>Arachnida</taxon>
        <taxon>Araneae</taxon>
        <taxon>Araneomorphae</taxon>
        <taxon>Entelegynae</taxon>
        <taxon>Araneoidea</taxon>
        <taxon>Nephilidae</taxon>
        <taxon>Trichonephila</taxon>
    </lineage>
</organism>
<protein>
    <recommendedName>
        <fullName evidence="3">RNase H type-1 domain-containing protein</fullName>
    </recommendedName>
</protein>
<name>A0A8X6VE95_TRICX</name>
<sequence>MALETIHGIPHLTLNIYTDGSMGEGGNSGYGVHIKAPNGAFNTKVRMELKQRITIAIKEFNSDTLTRIWVEMDYRLNVSQATKAVPTTLGKSRIRKKEQLRDMIQQFESKQPLKNSAVNTLDCAQAMTDVT</sequence>
<evidence type="ECO:0008006" key="3">
    <source>
        <dbReference type="Google" id="ProtNLM"/>
    </source>
</evidence>
<dbReference type="InterPro" id="IPR036397">
    <property type="entry name" value="RNaseH_sf"/>
</dbReference>
<dbReference type="Gene3D" id="3.30.420.10">
    <property type="entry name" value="Ribonuclease H-like superfamily/Ribonuclease H"/>
    <property type="match status" value="1"/>
</dbReference>
<proteinExistence type="predicted"/>
<comment type="caution">
    <text evidence="1">The sequence shown here is derived from an EMBL/GenBank/DDBJ whole genome shotgun (WGS) entry which is preliminary data.</text>
</comment>
<accession>A0A8X6VE95</accession>
<gene>
    <name evidence="1" type="ORF">TNCV_419441</name>
</gene>
<dbReference type="Proteomes" id="UP000887159">
    <property type="component" value="Unassembled WGS sequence"/>
</dbReference>
<dbReference type="EMBL" id="BMAU01021245">
    <property type="protein sequence ID" value="GFY04688.1"/>
    <property type="molecule type" value="Genomic_DNA"/>
</dbReference>
<dbReference type="GO" id="GO:0003676">
    <property type="term" value="F:nucleic acid binding"/>
    <property type="evidence" value="ECO:0007669"/>
    <property type="project" value="InterPro"/>
</dbReference>
<reference evidence="1" key="1">
    <citation type="submission" date="2020-08" db="EMBL/GenBank/DDBJ databases">
        <title>Multicomponent nature underlies the extraordinary mechanical properties of spider dragline silk.</title>
        <authorList>
            <person name="Kono N."/>
            <person name="Nakamura H."/>
            <person name="Mori M."/>
            <person name="Yoshida Y."/>
            <person name="Ohtoshi R."/>
            <person name="Malay A.D."/>
            <person name="Moran D.A.P."/>
            <person name="Tomita M."/>
            <person name="Numata K."/>
            <person name="Arakawa K."/>
        </authorList>
    </citation>
    <scope>NUCLEOTIDE SEQUENCE</scope>
</reference>
<keyword evidence="2" id="KW-1185">Reference proteome</keyword>
<evidence type="ECO:0000313" key="2">
    <source>
        <dbReference type="Proteomes" id="UP000887159"/>
    </source>
</evidence>
<dbReference type="AlphaFoldDB" id="A0A8X6VE95"/>
<evidence type="ECO:0000313" key="1">
    <source>
        <dbReference type="EMBL" id="GFY04688.1"/>
    </source>
</evidence>